<dbReference type="OrthoDB" id="3058553at2759"/>
<proteinExistence type="predicted"/>
<name>A0A0C9T2A1_SPHS4</name>
<organism evidence="3 4">
    <name type="scientific">Sphaerobolus stellatus (strain SS14)</name>
    <dbReference type="NCBI Taxonomy" id="990650"/>
    <lineage>
        <taxon>Eukaryota</taxon>
        <taxon>Fungi</taxon>
        <taxon>Dikarya</taxon>
        <taxon>Basidiomycota</taxon>
        <taxon>Agaricomycotina</taxon>
        <taxon>Agaricomycetes</taxon>
        <taxon>Phallomycetidae</taxon>
        <taxon>Geastrales</taxon>
        <taxon>Sphaerobolaceae</taxon>
        <taxon>Sphaerobolus</taxon>
    </lineage>
</organism>
<sequence>MLTSQPPATPKCGCAVNADSTLKEAHEIEFSFSPSAKEHIETATTDDETLGQRMHTCSTAQAVISIKSGKSVPSCRGGKHSNAPIPRSRSLNDLGDKSKSKESQPPRKKKKLVVESDNDDQVKVIHAEQDSELLMFCLQGQKRGRGGTAKDIPLIFTKDTRDGKTGHWCDICKWFLGRNSSLRTHIACNYDTHFKKAEWDSLVLIQKVLAEPATAQASFLSEAVPTVWKLLLTLEFMQTHLEDMQHDPEFASVKHGLEKALKVLAKYYWKTDATSTNIVTLVLNPGIKMEYIKANWGKEWLTEAEETMGRLFDRYHSEVSQGSKSESRTAPHAPSPVKASSGYGSSWLAASLKQYLESPLALGEEDIVGWWGLHCSEYPTLSQMARDYLAIQGSAAPCERCFSSSGQTGTSRCNCLLPKTFEVLQILKNAYKTGEMQTAAETLASQGGILKEELGCNDLLVAKT</sequence>
<feature type="region of interest" description="Disordered" evidence="1">
    <location>
        <begin position="68"/>
        <end position="116"/>
    </location>
</feature>
<feature type="compositionally biased region" description="Basic and acidic residues" evidence="1">
    <location>
        <begin position="94"/>
        <end position="105"/>
    </location>
</feature>
<evidence type="ECO:0000313" key="4">
    <source>
        <dbReference type="Proteomes" id="UP000054279"/>
    </source>
</evidence>
<gene>
    <name evidence="3" type="ORF">M422DRAFT_57030</name>
</gene>
<dbReference type="PANTHER" id="PTHR23272">
    <property type="entry name" value="BED FINGER-RELATED"/>
    <property type="match status" value="1"/>
</dbReference>
<dbReference type="AlphaFoldDB" id="A0A0C9T2A1"/>
<dbReference type="SUPFAM" id="SSF53098">
    <property type="entry name" value="Ribonuclease H-like"/>
    <property type="match status" value="1"/>
</dbReference>
<reference evidence="3 4" key="1">
    <citation type="submission" date="2014-06" db="EMBL/GenBank/DDBJ databases">
        <title>Evolutionary Origins and Diversification of the Mycorrhizal Mutualists.</title>
        <authorList>
            <consortium name="DOE Joint Genome Institute"/>
            <consortium name="Mycorrhizal Genomics Consortium"/>
            <person name="Kohler A."/>
            <person name="Kuo A."/>
            <person name="Nagy L.G."/>
            <person name="Floudas D."/>
            <person name="Copeland A."/>
            <person name="Barry K.W."/>
            <person name="Cichocki N."/>
            <person name="Veneault-Fourrey C."/>
            <person name="LaButti K."/>
            <person name="Lindquist E.A."/>
            <person name="Lipzen A."/>
            <person name="Lundell T."/>
            <person name="Morin E."/>
            <person name="Murat C."/>
            <person name="Riley R."/>
            <person name="Ohm R."/>
            <person name="Sun H."/>
            <person name="Tunlid A."/>
            <person name="Henrissat B."/>
            <person name="Grigoriev I.V."/>
            <person name="Hibbett D.S."/>
            <person name="Martin F."/>
        </authorList>
    </citation>
    <scope>NUCLEOTIDE SEQUENCE [LARGE SCALE GENOMIC DNA]</scope>
    <source>
        <strain evidence="3 4">SS14</strain>
    </source>
</reference>
<dbReference type="Pfam" id="PF05699">
    <property type="entry name" value="Dimer_Tnp_hAT"/>
    <property type="match status" value="1"/>
</dbReference>
<keyword evidence="4" id="KW-1185">Reference proteome</keyword>
<evidence type="ECO:0000313" key="3">
    <source>
        <dbReference type="EMBL" id="KIJ22893.1"/>
    </source>
</evidence>
<dbReference type="EMBL" id="KN837893">
    <property type="protein sequence ID" value="KIJ22893.1"/>
    <property type="molecule type" value="Genomic_DNA"/>
</dbReference>
<dbReference type="HOGENOM" id="CLU_589463_0_0_1"/>
<dbReference type="InterPro" id="IPR012337">
    <property type="entry name" value="RNaseH-like_sf"/>
</dbReference>
<dbReference type="PANTHER" id="PTHR23272:SF104">
    <property type="entry name" value="HAT FAMILY DIMERISATION DOMAIN CONTAINING PROTEIN, EXPRESSED"/>
    <property type="match status" value="1"/>
</dbReference>
<dbReference type="GO" id="GO:0046983">
    <property type="term" value="F:protein dimerization activity"/>
    <property type="evidence" value="ECO:0007669"/>
    <property type="project" value="InterPro"/>
</dbReference>
<accession>A0A0C9T2A1</accession>
<dbReference type="InterPro" id="IPR008906">
    <property type="entry name" value="HATC_C_dom"/>
</dbReference>
<feature type="region of interest" description="Disordered" evidence="1">
    <location>
        <begin position="322"/>
        <end position="342"/>
    </location>
</feature>
<feature type="domain" description="HAT C-terminal dimerisation" evidence="2">
    <location>
        <begin position="352"/>
        <end position="429"/>
    </location>
</feature>
<protein>
    <recommendedName>
        <fullName evidence="2">HAT C-terminal dimerisation domain-containing protein</fullName>
    </recommendedName>
</protein>
<dbReference type="Proteomes" id="UP000054279">
    <property type="component" value="Unassembled WGS sequence"/>
</dbReference>
<evidence type="ECO:0000256" key="1">
    <source>
        <dbReference type="SAM" id="MobiDB-lite"/>
    </source>
</evidence>
<evidence type="ECO:0000259" key="2">
    <source>
        <dbReference type="Pfam" id="PF05699"/>
    </source>
</evidence>